<organism evidence="1 2">
    <name type="scientific">Aspergillus leporis</name>
    <dbReference type="NCBI Taxonomy" id="41062"/>
    <lineage>
        <taxon>Eukaryota</taxon>
        <taxon>Fungi</taxon>
        <taxon>Dikarya</taxon>
        <taxon>Ascomycota</taxon>
        <taxon>Pezizomycotina</taxon>
        <taxon>Eurotiomycetes</taxon>
        <taxon>Eurotiomycetidae</taxon>
        <taxon>Eurotiales</taxon>
        <taxon>Aspergillaceae</taxon>
        <taxon>Aspergillus</taxon>
        <taxon>Aspergillus subgen. Circumdati</taxon>
    </lineage>
</organism>
<protein>
    <recommendedName>
        <fullName evidence="3">Alpha/Beta hydrolase protein</fullName>
    </recommendedName>
</protein>
<keyword evidence="2" id="KW-1185">Reference proteome</keyword>
<dbReference type="AlphaFoldDB" id="A0A5N5WNL5"/>
<evidence type="ECO:0000313" key="2">
    <source>
        <dbReference type="Proteomes" id="UP000326565"/>
    </source>
</evidence>
<dbReference type="EMBL" id="ML732373">
    <property type="protein sequence ID" value="KAB8068790.1"/>
    <property type="molecule type" value="Genomic_DNA"/>
</dbReference>
<evidence type="ECO:0008006" key="3">
    <source>
        <dbReference type="Google" id="ProtNLM"/>
    </source>
</evidence>
<dbReference type="InterPro" id="IPR029058">
    <property type="entry name" value="AB_hydrolase_fold"/>
</dbReference>
<dbReference type="OrthoDB" id="4605274at2759"/>
<sequence length="146" mass="16109">MAKLLLHTDFADPVWVNIPGFSQEDIQTNAEYVAYAITYSWGASNGSMIGVISWSQGGLDVQWALKYWPSNSRAMSRVPCKRCAATMETAYVHITSVYSNVDEIVKPMTDPNASGALKDVRNVGVINAQIQLICPGSWQEAFICMK</sequence>
<dbReference type="PANTHER" id="PTHR37574:SF1">
    <property type="entry name" value="LIPASE B"/>
    <property type="match status" value="1"/>
</dbReference>
<evidence type="ECO:0000313" key="1">
    <source>
        <dbReference type="EMBL" id="KAB8068790.1"/>
    </source>
</evidence>
<accession>A0A5N5WNL5</accession>
<dbReference type="PANTHER" id="PTHR37574">
    <property type="entry name" value="LIPASE B"/>
    <property type="match status" value="1"/>
</dbReference>
<proteinExistence type="predicted"/>
<dbReference type="InterPro" id="IPR053228">
    <property type="entry name" value="Stereospecific_Lipase"/>
</dbReference>
<dbReference type="Gene3D" id="3.40.50.1820">
    <property type="entry name" value="alpha/beta hydrolase"/>
    <property type="match status" value="2"/>
</dbReference>
<gene>
    <name evidence="1" type="ORF">BDV29DRAFT_63138</name>
</gene>
<name>A0A5N5WNL5_9EURO</name>
<dbReference type="Proteomes" id="UP000326565">
    <property type="component" value="Unassembled WGS sequence"/>
</dbReference>
<reference evidence="1 2" key="1">
    <citation type="submission" date="2019-04" db="EMBL/GenBank/DDBJ databases">
        <title>Friends and foes A comparative genomics study of 23 Aspergillus species from section Flavi.</title>
        <authorList>
            <consortium name="DOE Joint Genome Institute"/>
            <person name="Kjaerbolling I."/>
            <person name="Vesth T."/>
            <person name="Frisvad J.C."/>
            <person name="Nybo J.L."/>
            <person name="Theobald S."/>
            <person name="Kildgaard S."/>
            <person name="Isbrandt T."/>
            <person name="Kuo A."/>
            <person name="Sato A."/>
            <person name="Lyhne E.K."/>
            <person name="Kogle M.E."/>
            <person name="Wiebenga A."/>
            <person name="Kun R.S."/>
            <person name="Lubbers R.J."/>
            <person name="Makela M.R."/>
            <person name="Barry K."/>
            <person name="Chovatia M."/>
            <person name="Clum A."/>
            <person name="Daum C."/>
            <person name="Haridas S."/>
            <person name="He G."/>
            <person name="LaButti K."/>
            <person name="Lipzen A."/>
            <person name="Mondo S."/>
            <person name="Riley R."/>
            <person name="Salamov A."/>
            <person name="Simmons B.A."/>
            <person name="Magnuson J.K."/>
            <person name="Henrissat B."/>
            <person name="Mortensen U.H."/>
            <person name="Larsen T.O."/>
            <person name="Devries R.P."/>
            <person name="Grigoriev I.V."/>
            <person name="Machida M."/>
            <person name="Baker S.E."/>
            <person name="Andersen M.R."/>
        </authorList>
    </citation>
    <scope>NUCLEOTIDE SEQUENCE [LARGE SCALE GENOMIC DNA]</scope>
    <source>
        <strain evidence="1 2">CBS 151.66</strain>
    </source>
</reference>